<dbReference type="Proteomes" id="UP000027583">
    <property type="component" value="Unassembled WGS sequence"/>
</dbReference>
<evidence type="ECO:0000313" key="2">
    <source>
        <dbReference type="Proteomes" id="UP000027583"/>
    </source>
</evidence>
<gene>
    <name evidence="1" type="ORF">ASAP_1362</name>
</gene>
<evidence type="ECO:0000313" key="1">
    <source>
        <dbReference type="EMBL" id="CDG39407.1"/>
    </source>
</evidence>
<name>A0A060QKF1_9PROT</name>
<sequence length="48" mass="5185">MRHAARGKVTNPFASHSGWCFIGRGHVPQPPRISIRKARGFPTVGASS</sequence>
<accession>A0A060QKF1</accession>
<comment type="caution">
    <text evidence="1">The sequence shown here is derived from an EMBL/GenBank/DDBJ whole genome shotgun (WGS) entry which is preliminary data.</text>
</comment>
<organism evidence="1 2">
    <name type="scientific">Asaia bogorensis</name>
    <dbReference type="NCBI Taxonomy" id="91915"/>
    <lineage>
        <taxon>Bacteria</taxon>
        <taxon>Pseudomonadati</taxon>
        <taxon>Pseudomonadota</taxon>
        <taxon>Alphaproteobacteria</taxon>
        <taxon>Acetobacterales</taxon>
        <taxon>Acetobacteraceae</taxon>
        <taxon>Asaia</taxon>
    </lineage>
</organism>
<protein>
    <submittedName>
        <fullName evidence="1">Uncharacterized protein</fullName>
    </submittedName>
</protein>
<dbReference type="EMBL" id="CBLX010000009">
    <property type="protein sequence ID" value="CDG39407.1"/>
    <property type="molecule type" value="Genomic_DNA"/>
</dbReference>
<dbReference type="AlphaFoldDB" id="A0A060QKF1"/>
<reference evidence="1 2" key="1">
    <citation type="journal article" date="2014" name="Genome Biol. Evol.">
        <title>Acetic acid bacteria genomes reveal functional traits for adaptation to life in insect guts.</title>
        <authorList>
            <person name="Chouaia B."/>
            <person name="Gaiarsa S."/>
            <person name="Crotti E."/>
            <person name="Comandatore F."/>
            <person name="Degli Esposti M."/>
            <person name="Ricci I."/>
            <person name="Alma A."/>
            <person name="Favia G."/>
            <person name="Bandi C."/>
            <person name="Daffonchio D."/>
        </authorList>
    </citation>
    <scope>NUCLEOTIDE SEQUENCE [LARGE SCALE GENOMIC DNA]</scope>
    <source>
        <strain evidence="1 2">SF2.1</strain>
    </source>
</reference>
<proteinExistence type="predicted"/>
<reference evidence="1 2" key="2">
    <citation type="journal article" date="2014" name="PLoS ONE">
        <title>Evolution of mitochondria reconstructed from the energy metabolism of living bacteria.</title>
        <authorList>
            <person name="Degli Esposti M."/>
            <person name="Chouaia B."/>
            <person name="Comandatore F."/>
            <person name="Crotti E."/>
            <person name="Sassera D."/>
            <person name="Lievens P.M."/>
            <person name="Daffonchio D."/>
            <person name="Bandi C."/>
        </authorList>
    </citation>
    <scope>NUCLEOTIDE SEQUENCE [LARGE SCALE GENOMIC DNA]</scope>
    <source>
        <strain evidence="1 2">SF2.1</strain>
    </source>
</reference>